<accession>A0ABM3WXB6</accession>
<protein>
    <recommendedName>
        <fullName evidence="5">Conserved oligomeric Golgi complex subunit 8</fullName>
        <ecNumber evidence="4">3.5.1.88</ecNumber>
    </recommendedName>
    <alternativeName>
        <fullName evidence="10">Component of oligomeric Golgi complex 8</fullName>
    </alternativeName>
</protein>
<evidence type="ECO:0000256" key="7">
    <source>
        <dbReference type="ARBA" id="ARBA00022927"/>
    </source>
</evidence>
<evidence type="ECO:0000256" key="2">
    <source>
        <dbReference type="ARBA" id="ARBA00006419"/>
    </source>
</evidence>
<evidence type="ECO:0000256" key="4">
    <source>
        <dbReference type="ARBA" id="ARBA00012175"/>
    </source>
</evidence>
<proteinExistence type="inferred from homology"/>
<evidence type="ECO:0000256" key="9">
    <source>
        <dbReference type="ARBA" id="ARBA00023136"/>
    </source>
</evidence>
<dbReference type="Gene3D" id="3.90.45.10">
    <property type="entry name" value="Peptide deformylase"/>
    <property type="match status" value="1"/>
</dbReference>
<comment type="similarity">
    <text evidence="3">Belongs to the polypeptide deformylase family.</text>
</comment>
<evidence type="ECO:0000313" key="12">
    <source>
        <dbReference type="RefSeq" id="XP_060041214.1"/>
    </source>
</evidence>
<evidence type="ECO:0000256" key="10">
    <source>
        <dbReference type="ARBA" id="ARBA00031347"/>
    </source>
</evidence>
<comment type="subcellular location">
    <subcellularLocation>
        <location evidence="1">Golgi apparatus membrane</location>
        <topology evidence="1">Peripheral membrane protein</topology>
    </subcellularLocation>
</comment>
<dbReference type="Pfam" id="PF04124">
    <property type="entry name" value="Dor1"/>
    <property type="match status" value="1"/>
</dbReference>
<dbReference type="PANTHER" id="PTHR21311:SF0">
    <property type="entry name" value="CONSERVED OLIGOMERIC GOLGI COMPLEX SUBUNIT 8"/>
    <property type="match status" value="1"/>
</dbReference>
<dbReference type="EC" id="3.5.1.88" evidence="4"/>
<organism evidence="11 12">
    <name type="scientific">Erinaceus europaeus</name>
    <name type="common">Western European hedgehog</name>
    <dbReference type="NCBI Taxonomy" id="9365"/>
    <lineage>
        <taxon>Eukaryota</taxon>
        <taxon>Metazoa</taxon>
        <taxon>Chordata</taxon>
        <taxon>Craniata</taxon>
        <taxon>Vertebrata</taxon>
        <taxon>Euteleostomi</taxon>
        <taxon>Mammalia</taxon>
        <taxon>Eutheria</taxon>
        <taxon>Laurasiatheria</taxon>
        <taxon>Eulipotyphla</taxon>
        <taxon>Erinaceidae</taxon>
        <taxon>Erinaceinae</taxon>
        <taxon>Erinaceus</taxon>
    </lineage>
</organism>
<comment type="similarity">
    <text evidence="2">Belongs to the COG8 family.</text>
</comment>
<name>A0ABM3WXB6_ERIEU</name>
<dbReference type="RefSeq" id="XP_060041214.1">
    <property type="nucleotide sequence ID" value="XM_060185231.1"/>
</dbReference>
<reference evidence="12" key="2">
    <citation type="submission" date="2025-08" db="UniProtKB">
        <authorList>
            <consortium name="RefSeq"/>
        </authorList>
    </citation>
    <scope>IDENTIFICATION</scope>
</reference>
<dbReference type="InterPro" id="IPR016159">
    <property type="entry name" value="Cullin_repeat-like_dom_sf"/>
</dbReference>
<sequence length="643" mass="72856">MAAASAVSTSASSSAASTAATAFGEVEDEGLLASLFRDRFSEAQWRERPDVGRYLRELSGSGLERLRREPERLAEERAQLLQQTRDLAFANYKTFIRGAECTERIHRLFGDVEESLGRLLDRLPSFQQSCRNFVKDAEEISSNRRMNTLTLNRHTEILEILEIPQLMDTCVRNSYYEEALELATYVHRLERKYSSIPVIQSIVNEVRQSMQLMLNQLIQQLRTNIQLPACLRVIGFLRRMDIFTEAELRVKFLQARDAWLHSILTAIPNDDPYFHITKTIEACRVHLFDIITQYRAIFSDEDPLLRPAMSEHSVNESAIFHGWVLQKVSQFLQMLETDLNRGIGGRLDSLLGQCMYFGLSFSRVGADFRGQLAPVFQRVAINTFQKAIQEAVEKFHDEMMSYTLIPTPAILGSSKLPAAVPVAQPGTLQPPMVLLDFPPLACFLNSILVAFNDLRLCCPVALAQDVTGTLEDALSKVTGIILAVHRAEETVFTSGEQEIFIQFCTVFLEDLLPYLNRCLQVLFPPAQIAQTLGIPPTQLSRYGNLGHVNISEIQERLAFILPKKDMVFCLEEKEIVPELTASAPELTVEEARLNPRGEQVVWQASGWAARIIQHEMDHLQGCLFIDKMDSKTFTNVHWMEVND</sequence>
<evidence type="ECO:0000313" key="11">
    <source>
        <dbReference type="Proteomes" id="UP001652624"/>
    </source>
</evidence>
<dbReference type="PIRSF" id="PIRSF015415">
    <property type="entry name" value="COG8"/>
    <property type="match status" value="1"/>
</dbReference>
<dbReference type="Proteomes" id="UP001652624">
    <property type="component" value="Chromosome 2"/>
</dbReference>
<evidence type="ECO:0000256" key="5">
    <source>
        <dbReference type="ARBA" id="ARBA00020983"/>
    </source>
</evidence>
<dbReference type="GeneID" id="103114876"/>
<dbReference type="InterPro" id="IPR036821">
    <property type="entry name" value="Peptide_deformylase_sf"/>
</dbReference>
<dbReference type="SUPFAM" id="SSF56420">
    <property type="entry name" value="Peptide deformylase"/>
    <property type="match status" value="1"/>
</dbReference>
<gene>
    <name evidence="12" type="primary">COG8</name>
</gene>
<keyword evidence="8" id="KW-0333">Golgi apparatus</keyword>
<dbReference type="SUPFAM" id="SSF74788">
    <property type="entry name" value="Cullin repeat-like"/>
    <property type="match status" value="1"/>
</dbReference>
<dbReference type="PANTHER" id="PTHR21311">
    <property type="entry name" value="CONSERVED OLIGOMERIC GOLGI COMPLEX COMPONENT 8"/>
    <property type="match status" value="1"/>
</dbReference>
<keyword evidence="6" id="KW-0813">Transport</keyword>
<reference evidence="11" key="1">
    <citation type="submission" date="2025-05" db="UniProtKB">
        <authorList>
            <consortium name="RefSeq"/>
        </authorList>
    </citation>
    <scope>NUCLEOTIDE SEQUENCE [LARGE SCALE GENOMIC DNA]</scope>
</reference>
<dbReference type="InterPro" id="IPR016632">
    <property type="entry name" value="COG8_Metazoal_Plant"/>
</dbReference>
<keyword evidence="7" id="KW-0653">Protein transport</keyword>
<dbReference type="Pfam" id="PF01327">
    <property type="entry name" value="Pep_deformylase"/>
    <property type="match status" value="1"/>
</dbReference>
<keyword evidence="9" id="KW-0472">Membrane</keyword>
<keyword evidence="11" id="KW-1185">Reference proteome</keyword>
<dbReference type="InterPro" id="IPR007255">
    <property type="entry name" value="COG8"/>
</dbReference>
<evidence type="ECO:0000256" key="8">
    <source>
        <dbReference type="ARBA" id="ARBA00023034"/>
    </source>
</evidence>
<dbReference type="InterPro" id="IPR023635">
    <property type="entry name" value="Peptide_deformylase"/>
</dbReference>
<evidence type="ECO:0000256" key="1">
    <source>
        <dbReference type="ARBA" id="ARBA00004395"/>
    </source>
</evidence>
<evidence type="ECO:0000256" key="3">
    <source>
        <dbReference type="ARBA" id="ARBA00010759"/>
    </source>
</evidence>
<evidence type="ECO:0000256" key="6">
    <source>
        <dbReference type="ARBA" id="ARBA00022448"/>
    </source>
</evidence>